<dbReference type="RefSeq" id="WP_013187884.1">
    <property type="nucleotide sequence ID" value="NC_014230.1"/>
</dbReference>
<dbReference type="AlphaFoldDB" id="A3U9L5"/>
<reference evidence="2 3" key="1">
    <citation type="journal article" date="2010" name="J. Bacteriol.">
        <title>The complete genome sequence of Croceibacter atlanticus HTCC2559T.</title>
        <authorList>
            <person name="Oh H.M."/>
            <person name="Kang I."/>
            <person name="Ferriera S."/>
            <person name="Giovannoni S.J."/>
            <person name="Cho J.C."/>
        </authorList>
    </citation>
    <scope>NUCLEOTIDE SEQUENCE [LARGE SCALE GENOMIC DNA]</scope>
    <source>
        <strain evidence="3">ATCC BAA-628 / HTCC2559 / KCTC 12090</strain>
    </source>
</reference>
<evidence type="ECO:0000313" key="3">
    <source>
        <dbReference type="Proteomes" id="UP000002297"/>
    </source>
</evidence>
<keyword evidence="3" id="KW-1185">Reference proteome</keyword>
<dbReference type="OrthoDB" id="596512at2"/>
<gene>
    <name evidence="2" type="ordered locus">CA2559_10713</name>
</gene>
<feature type="chain" id="PRO_5002659946" description="Capsule assembly protein Wzi" evidence="1">
    <location>
        <begin position="18"/>
        <end position="441"/>
    </location>
</feature>
<dbReference type="GeneID" id="89453878"/>
<protein>
    <recommendedName>
        <fullName evidence="4">Capsule assembly protein Wzi</fullName>
    </recommendedName>
</protein>
<accession>A3U9L5</accession>
<dbReference type="Proteomes" id="UP000002297">
    <property type="component" value="Chromosome"/>
</dbReference>
<organism evidence="2 3">
    <name type="scientific">Croceibacter atlanticus (strain ATCC BAA-628 / JCM 21780 / CIP 108009 / IAM 15332 / KCTC 12090 / HTCC2559)</name>
    <dbReference type="NCBI Taxonomy" id="216432"/>
    <lineage>
        <taxon>Bacteria</taxon>
        <taxon>Pseudomonadati</taxon>
        <taxon>Bacteroidota</taxon>
        <taxon>Flavobacteriia</taxon>
        <taxon>Flavobacteriales</taxon>
        <taxon>Flavobacteriaceae</taxon>
        <taxon>Croceibacter</taxon>
    </lineage>
</organism>
<dbReference type="InterPro" id="IPR026950">
    <property type="entry name" value="Caps_assemb_Wzi"/>
</dbReference>
<dbReference type="KEGG" id="cat:CA2559_10713"/>
<dbReference type="STRING" id="216432.CA2559_10713"/>
<dbReference type="EMBL" id="CP002046">
    <property type="protein sequence ID" value="EAP86501.1"/>
    <property type="molecule type" value="Genomic_DNA"/>
</dbReference>
<keyword evidence="1" id="KW-0732">Signal</keyword>
<dbReference type="Gene3D" id="2.40.160.130">
    <property type="entry name" value="Capsule assembly protein Wzi"/>
    <property type="match status" value="1"/>
</dbReference>
<dbReference type="eggNOG" id="ENOG502Z7NG">
    <property type="taxonomic scope" value="Bacteria"/>
</dbReference>
<proteinExistence type="predicted"/>
<evidence type="ECO:0008006" key="4">
    <source>
        <dbReference type="Google" id="ProtNLM"/>
    </source>
</evidence>
<evidence type="ECO:0000313" key="2">
    <source>
        <dbReference type="EMBL" id="EAP86501.1"/>
    </source>
</evidence>
<dbReference type="HOGENOM" id="CLU_038260_0_0_10"/>
<feature type="signal peptide" evidence="1">
    <location>
        <begin position="1"/>
        <end position="17"/>
    </location>
</feature>
<sequence>MKPLVLALFCVVTSLSAQNYQTESSFTSSGFLSNDTSPFWFYTNEFGRNDPTTDVLVLGETSRQFKLTETSNIKVNAGLLYQNGTSGKTLQIDNAYLQYTNSWLNARIGSFHQYIELDGISSTNKNILWSGNTRAIPGILLEANAPIKIWDWLGLDWGIGHYELIDDRYVKGANIHYKHLGAYIKLSDKSKLHFEIQHFAQWAGTSPRFGKQPSKVSDFIDVFFAKRSGSDDAPEGEVINALGNHLGSYNLSYTYTLDKGTLELYHQHLFEDGSGTALKNFPDGIWGAHLTFNNSILKAVNYEYIHTKNQNGFGTVSGNDNYFRNGIYDSGWTYENRTIGLPFIQPQSFYNPMGNSRVQGHHFGLLSSYKSFELQLKASYIESLGTYVQPFIPKRKALYTYAGLTYKTKNVGQFTIKTGLDILSYSGNLLGLAGSYKYTFN</sequence>
<name>A3U9L5_CROAH</name>
<dbReference type="InterPro" id="IPR038636">
    <property type="entry name" value="Wzi_sf"/>
</dbReference>
<evidence type="ECO:0000256" key="1">
    <source>
        <dbReference type="SAM" id="SignalP"/>
    </source>
</evidence>
<dbReference type="Pfam" id="PF14052">
    <property type="entry name" value="Caps_assemb_Wzi"/>
    <property type="match status" value="1"/>
</dbReference>